<protein>
    <recommendedName>
        <fullName evidence="6">LPS-assembly lipoprotein LptE</fullName>
    </recommendedName>
</protein>
<comment type="similarity">
    <text evidence="6">Belongs to the LptE lipoprotein family.</text>
</comment>
<dbReference type="PANTHER" id="PTHR38098">
    <property type="entry name" value="LPS-ASSEMBLY LIPOPROTEIN LPTE"/>
    <property type="match status" value="1"/>
</dbReference>
<dbReference type="EMBL" id="BDOQ01000006">
    <property type="protein sequence ID" value="GBG14189.1"/>
    <property type="molecule type" value="Genomic_DNA"/>
</dbReference>
<dbReference type="HAMAP" id="MF_01186">
    <property type="entry name" value="LPS_assembly_LptE"/>
    <property type="match status" value="1"/>
</dbReference>
<evidence type="ECO:0000256" key="4">
    <source>
        <dbReference type="ARBA" id="ARBA00023237"/>
    </source>
</evidence>
<keyword evidence="1 6" id="KW-0732">Signal</keyword>
<organism evidence="7 8">
    <name type="scientific">Novimethylophilus kurashikiensis</name>
    <dbReference type="NCBI Taxonomy" id="1825523"/>
    <lineage>
        <taxon>Bacteria</taxon>
        <taxon>Pseudomonadati</taxon>
        <taxon>Pseudomonadota</taxon>
        <taxon>Betaproteobacteria</taxon>
        <taxon>Nitrosomonadales</taxon>
        <taxon>Methylophilaceae</taxon>
        <taxon>Novimethylophilus</taxon>
    </lineage>
</organism>
<evidence type="ECO:0000256" key="2">
    <source>
        <dbReference type="ARBA" id="ARBA00023136"/>
    </source>
</evidence>
<evidence type="ECO:0000256" key="6">
    <source>
        <dbReference type="HAMAP-Rule" id="MF_01186"/>
    </source>
</evidence>
<dbReference type="Pfam" id="PF04390">
    <property type="entry name" value="LptE"/>
    <property type="match status" value="1"/>
</dbReference>
<evidence type="ECO:0000313" key="8">
    <source>
        <dbReference type="Proteomes" id="UP000245081"/>
    </source>
</evidence>
<dbReference type="Proteomes" id="UP000245081">
    <property type="component" value="Unassembled WGS sequence"/>
</dbReference>
<dbReference type="GO" id="GO:0001530">
    <property type="term" value="F:lipopolysaccharide binding"/>
    <property type="evidence" value="ECO:0007669"/>
    <property type="project" value="TreeGrafter"/>
</dbReference>
<keyword evidence="8" id="KW-1185">Reference proteome</keyword>
<evidence type="ECO:0000256" key="5">
    <source>
        <dbReference type="ARBA" id="ARBA00023288"/>
    </source>
</evidence>
<evidence type="ECO:0000256" key="1">
    <source>
        <dbReference type="ARBA" id="ARBA00022729"/>
    </source>
</evidence>
<dbReference type="PANTHER" id="PTHR38098:SF1">
    <property type="entry name" value="LPS-ASSEMBLY LIPOPROTEIN LPTE"/>
    <property type="match status" value="1"/>
</dbReference>
<comment type="subcellular location">
    <subcellularLocation>
        <location evidence="6">Cell outer membrane</location>
        <topology evidence="6">Lipid-anchor</topology>
    </subcellularLocation>
</comment>
<dbReference type="AlphaFoldDB" id="A0A2R5F8Q0"/>
<comment type="function">
    <text evidence="6">Together with LptD, is involved in the assembly of lipopolysaccharide (LPS) at the surface of the outer membrane. Required for the proper assembly of LptD. Binds LPS and may serve as the LPS recognition site at the outer membrane.</text>
</comment>
<proteinExistence type="inferred from homology"/>
<dbReference type="GO" id="GO:0015920">
    <property type="term" value="P:lipopolysaccharide transport"/>
    <property type="evidence" value="ECO:0007669"/>
    <property type="project" value="TreeGrafter"/>
</dbReference>
<dbReference type="InterPro" id="IPR007485">
    <property type="entry name" value="LPS_assembly_LptE"/>
</dbReference>
<dbReference type="GO" id="GO:0009279">
    <property type="term" value="C:cell outer membrane"/>
    <property type="evidence" value="ECO:0007669"/>
    <property type="project" value="UniProtKB-SubCell"/>
</dbReference>
<reference evidence="7 8" key="1">
    <citation type="journal article" date="2018" name="Environ. Microbiol.">
        <title>Isolation and genomic characterization of Novimethylophilus kurashikiensis gen. nov. sp. nov., a new lanthanide-dependent methylotrophic species of Methylophilaceae.</title>
        <authorList>
            <person name="Lv H."/>
            <person name="Sahin N."/>
            <person name="Tani A."/>
        </authorList>
    </citation>
    <scope>NUCLEOTIDE SEQUENCE [LARGE SCALE GENOMIC DNA]</scope>
    <source>
        <strain evidence="7 8">La2-4</strain>
    </source>
</reference>
<evidence type="ECO:0000256" key="3">
    <source>
        <dbReference type="ARBA" id="ARBA00023139"/>
    </source>
</evidence>
<accession>A0A2R5F8Q0</accession>
<evidence type="ECO:0000313" key="7">
    <source>
        <dbReference type="EMBL" id="GBG14189.1"/>
    </source>
</evidence>
<name>A0A2R5F8Q0_9PROT</name>
<dbReference type="Gene3D" id="3.30.160.150">
    <property type="entry name" value="Lipoprotein like domain"/>
    <property type="match status" value="1"/>
</dbReference>
<comment type="subunit">
    <text evidence="6">Component of the lipopolysaccharide transport and assembly complex. Interacts with LptD.</text>
</comment>
<dbReference type="GO" id="GO:1990351">
    <property type="term" value="C:transporter complex"/>
    <property type="evidence" value="ECO:0007669"/>
    <property type="project" value="TreeGrafter"/>
</dbReference>
<sequence>MQLSVFKRLLVPALLVLTTACGFHLRKMESLPFDAIYVQGGTPAMQRDIKRQLAGGGVKVVESTEDAQAALELMGDRYEKRIMSLSGKGRVREYELIYNATFRVRNSPTENWGPPQTVEQRRDFSYDDTQVLAKDAEEQRLVSDMRAEAVREILRRVGSLSKQAAPAQ</sequence>
<comment type="caution">
    <text evidence="7">The sequence shown here is derived from an EMBL/GenBank/DDBJ whole genome shotgun (WGS) entry which is preliminary data.</text>
</comment>
<dbReference type="RefSeq" id="WP_109015379.1">
    <property type="nucleotide sequence ID" value="NZ_BDOQ01000006.1"/>
</dbReference>
<gene>
    <name evidence="6 7" type="primary">lptE</name>
    <name evidence="7" type="ORF">NMK_1753</name>
</gene>
<keyword evidence="2 6" id="KW-0472">Membrane</keyword>
<dbReference type="OrthoDB" id="5298094at2"/>
<keyword evidence="4 6" id="KW-0998">Cell outer membrane</keyword>
<keyword evidence="5 6" id="KW-0449">Lipoprotein</keyword>
<keyword evidence="3 6" id="KW-0564">Palmitate</keyword>
<dbReference type="PROSITE" id="PS51257">
    <property type="entry name" value="PROKAR_LIPOPROTEIN"/>
    <property type="match status" value="1"/>
</dbReference>
<dbReference type="GO" id="GO:0043165">
    <property type="term" value="P:Gram-negative-bacterium-type cell outer membrane assembly"/>
    <property type="evidence" value="ECO:0007669"/>
    <property type="project" value="UniProtKB-UniRule"/>
</dbReference>